<reference evidence="4 5" key="1">
    <citation type="submission" date="2013-05" db="EMBL/GenBank/DDBJ databases">
        <title>Draft genome of the parasitic nematode Anyclostoma ceylanicum.</title>
        <authorList>
            <person name="Mitreva M."/>
        </authorList>
    </citation>
    <scope>NUCLEOTIDE SEQUENCE [LARGE SCALE GENOMIC DNA]</scope>
</reference>
<protein>
    <recommendedName>
        <fullName evidence="3">Peptidase M12A domain-containing protein</fullName>
    </recommendedName>
</protein>
<accession>A0A0D6L7K9</accession>
<evidence type="ECO:0000256" key="1">
    <source>
        <dbReference type="PROSITE-ProRule" id="PRU01211"/>
    </source>
</evidence>
<dbReference type="AlphaFoldDB" id="A0A0D6L7K9"/>
<dbReference type="InterPro" id="IPR024079">
    <property type="entry name" value="MetalloPept_cat_dom_sf"/>
</dbReference>
<evidence type="ECO:0000313" key="5">
    <source>
        <dbReference type="Proteomes" id="UP000054495"/>
    </source>
</evidence>
<keyword evidence="5" id="KW-1185">Reference proteome</keyword>
<comment type="caution">
    <text evidence="1">Lacks conserved residue(s) required for the propagation of feature annotation.</text>
</comment>
<evidence type="ECO:0000256" key="2">
    <source>
        <dbReference type="SAM" id="SignalP"/>
    </source>
</evidence>
<keyword evidence="2" id="KW-0732">Signal</keyword>
<evidence type="ECO:0000259" key="3">
    <source>
        <dbReference type="PROSITE" id="PS51864"/>
    </source>
</evidence>
<organism evidence="4 5">
    <name type="scientific">Ancylostoma ceylanicum</name>
    <dbReference type="NCBI Taxonomy" id="53326"/>
    <lineage>
        <taxon>Eukaryota</taxon>
        <taxon>Metazoa</taxon>
        <taxon>Ecdysozoa</taxon>
        <taxon>Nematoda</taxon>
        <taxon>Chromadorea</taxon>
        <taxon>Rhabditida</taxon>
        <taxon>Rhabditina</taxon>
        <taxon>Rhabditomorpha</taxon>
        <taxon>Strongyloidea</taxon>
        <taxon>Ancylostomatidae</taxon>
        <taxon>Ancylostomatinae</taxon>
        <taxon>Ancylostoma</taxon>
    </lineage>
</organism>
<dbReference type="Proteomes" id="UP000054495">
    <property type="component" value="Unassembled WGS sequence"/>
</dbReference>
<feature type="chain" id="PRO_5002306962" description="Peptidase M12A domain-containing protein" evidence="2">
    <location>
        <begin position="17"/>
        <end position="203"/>
    </location>
</feature>
<dbReference type="PROSITE" id="PS51864">
    <property type="entry name" value="ASTACIN"/>
    <property type="match status" value="1"/>
</dbReference>
<feature type="signal peptide" evidence="2">
    <location>
        <begin position="1"/>
        <end position="16"/>
    </location>
</feature>
<dbReference type="EMBL" id="KE127875">
    <property type="protein sequence ID" value="EPB65546.1"/>
    <property type="molecule type" value="Genomic_DNA"/>
</dbReference>
<dbReference type="InterPro" id="IPR001506">
    <property type="entry name" value="Peptidase_M12A"/>
</dbReference>
<dbReference type="GO" id="GO:0004222">
    <property type="term" value="F:metalloendopeptidase activity"/>
    <property type="evidence" value="ECO:0007669"/>
    <property type="project" value="InterPro"/>
</dbReference>
<sequence>MRLLLLLLVLVVCASGGFFDTKFGQKIKVAIGKIKTTLNGTALLAIREKIHGLKEKIKEKLTLPPEQKAILSELMKQIGIIKKDHILPKGDSIEEINEKNSIGELLYQGDIVLTKFVGKLPLKPITIENRDQVDEIVEDAKDEGGNRTKRQAFRDHNYPRTLWSNGVNFFFDRSASPAVRSVFMKGAQLWMKDTCVDFRENPG</sequence>
<gene>
    <name evidence="4" type="ORF">ANCCEY_15390</name>
</gene>
<evidence type="ECO:0000313" key="4">
    <source>
        <dbReference type="EMBL" id="EPB65546.1"/>
    </source>
</evidence>
<name>A0A0D6L7K9_9BILA</name>
<feature type="non-terminal residue" evidence="4">
    <location>
        <position position="203"/>
    </location>
</feature>
<dbReference type="GO" id="GO:0006508">
    <property type="term" value="P:proteolysis"/>
    <property type="evidence" value="ECO:0007669"/>
    <property type="project" value="InterPro"/>
</dbReference>
<dbReference type="Gene3D" id="3.40.390.10">
    <property type="entry name" value="Collagenase (Catalytic Domain)"/>
    <property type="match status" value="1"/>
</dbReference>
<feature type="non-terminal residue" evidence="4">
    <location>
        <position position="1"/>
    </location>
</feature>
<proteinExistence type="predicted"/>
<feature type="domain" description="Peptidase M12A" evidence="3">
    <location>
        <begin position="151"/>
        <end position="203"/>
    </location>
</feature>